<dbReference type="SUPFAM" id="SSF144010">
    <property type="entry name" value="CofE-like"/>
    <property type="match status" value="1"/>
</dbReference>
<name>A0AAX4P820_9CHLO</name>
<dbReference type="Proteomes" id="UP001472866">
    <property type="component" value="Chromosome 05"/>
</dbReference>
<keyword evidence="2" id="KW-1185">Reference proteome</keyword>
<dbReference type="EMBL" id="CP151505">
    <property type="protein sequence ID" value="WZN62268.1"/>
    <property type="molecule type" value="Genomic_DNA"/>
</dbReference>
<protein>
    <recommendedName>
        <fullName evidence="3">F420-0:Gamma-glutamyl ligase</fullName>
    </recommendedName>
</protein>
<evidence type="ECO:0000313" key="1">
    <source>
        <dbReference type="EMBL" id="WZN62268.1"/>
    </source>
</evidence>
<reference evidence="1 2" key="1">
    <citation type="submission" date="2024-03" db="EMBL/GenBank/DDBJ databases">
        <title>Complete genome sequence of the green alga Chloropicon roscoffensis RCC1871.</title>
        <authorList>
            <person name="Lemieux C."/>
            <person name="Pombert J.-F."/>
            <person name="Otis C."/>
            <person name="Turmel M."/>
        </authorList>
    </citation>
    <scope>NUCLEOTIDE SEQUENCE [LARGE SCALE GENOMIC DNA]</scope>
    <source>
        <strain evidence="1 2">RCC1871</strain>
    </source>
</reference>
<evidence type="ECO:0000313" key="2">
    <source>
        <dbReference type="Proteomes" id="UP001472866"/>
    </source>
</evidence>
<dbReference type="AlphaFoldDB" id="A0AAX4P820"/>
<gene>
    <name evidence="1" type="ORF">HKI87_05g38040</name>
</gene>
<accession>A0AAX4P820</accession>
<organism evidence="1 2">
    <name type="scientific">Chloropicon roscoffensis</name>
    <dbReference type="NCBI Taxonomy" id="1461544"/>
    <lineage>
        <taxon>Eukaryota</taxon>
        <taxon>Viridiplantae</taxon>
        <taxon>Chlorophyta</taxon>
        <taxon>Chloropicophyceae</taxon>
        <taxon>Chloropicales</taxon>
        <taxon>Chloropicaceae</taxon>
        <taxon>Chloropicon</taxon>
    </lineage>
</organism>
<sequence length="354" mass="37783">MFHNRHRRQELFVPDVSATARLLSRSSIEGVRATVKITPRHDLSDGYGSPDSTPRQDGYWNTFILQGGSSTFLDVEVSIEVSDASSPARGASLADLTSCCVEIRYECYGPSGLTSHAQHVVVPLSYPDPTLSPREAGGGDAYRVLAIPTHLLCHDDDPVGVVEAYAGPHAKNGDVIVVAETPLAIMQGRYRHPVTVRPTLLAKCLCRLFHPTSSVATACGMQALLDLVGPVRALAAAVLGCVCRVLRLGRGVFYKVAGEQASLLDDISGTIAPYDKFICLGPENAEKFVDAVRLKLGVGACVVDVNDLSKSTKMMTVLAKTSNVDADLVRKAVLPNPAGNADQQTPIVLIRPTA</sequence>
<proteinExistence type="predicted"/>
<evidence type="ECO:0008006" key="3">
    <source>
        <dbReference type="Google" id="ProtNLM"/>
    </source>
</evidence>